<dbReference type="RefSeq" id="WP_249904202.1">
    <property type="nucleotide sequence ID" value="NZ_JAMGBA010000002.1"/>
</dbReference>
<evidence type="ECO:0000313" key="2">
    <source>
        <dbReference type="Proteomes" id="UP001203410"/>
    </source>
</evidence>
<dbReference type="Pfam" id="PF14352">
    <property type="entry name" value="DUF4402"/>
    <property type="match status" value="1"/>
</dbReference>
<name>A0ABT0RUW6_9SPHN</name>
<evidence type="ECO:0000313" key="1">
    <source>
        <dbReference type="EMBL" id="MCL6698817.1"/>
    </source>
</evidence>
<dbReference type="EMBL" id="JAMGBA010000002">
    <property type="protein sequence ID" value="MCL6698817.1"/>
    <property type="molecule type" value="Genomic_DNA"/>
</dbReference>
<organism evidence="1 2">
    <name type="scientific">Sphingomonas caseinilyticus</name>
    <dbReference type="NCBI Taxonomy" id="2908205"/>
    <lineage>
        <taxon>Bacteria</taxon>
        <taxon>Pseudomonadati</taxon>
        <taxon>Pseudomonadota</taxon>
        <taxon>Alphaproteobacteria</taxon>
        <taxon>Sphingomonadales</taxon>
        <taxon>Sphingomonadaceae</taxon>
        <taxon>Sphingomonas</taxon>
    </lineage>
</organism>
<comment type="caution">
    <text evidence="1">The sequence shown here is derived from an EMBL/GenBank/DDBJ whole genome shotgun (WGS) entry which is preliminary data.</text>
</comment>
<protein>
    <submittedName>
        <fullName evidence="1">DUF4402 domain-containing protein</fullName>
    </submittedName>
</protein>
<gene>
    <name evidence="1" type="ORF">LZ496_08495</name>
</gene>
<sequence length="154" mass="16253">MTQDVQAPCRLCDLAANAMDDKPAAPISLDVEASLDFDRLILAGAGSGSAELGPDGSRIASGTVTAISARAMLGEVVIRGEPGRTVRVDLPRNIELWGFNGGTIQIDSIRSDLPAMPRLDSNGKLSFRLGGIVRVSGDADGQFRGDLRIDVEYL</sequence>
<dbReference type="Proteomes" id="UP001203410">
    <property type="component" value="Unassembled WGS sequence"/>
</dbReference>
<reference evidence="1 2" key="1">
    <citation type="submission" date="2022-05" db="EMBL/GenBank/DDBJ databases">
        <authorList>
            <person name="Jo J.-H."/>
            <person name="Im W.-T."/>
        </authorList>
    </citation>
    <scope>NUCLEOTIDE SEQUENCE [LARGE SCALE GENOMIC DNA]</scope>
    <source>
        <strain evidence="1 2">NSE70-1</strain>
    </source>
</reference>
<dbReference type="InterPro" id="IPR025514">
    <property type="entry name" value="DUF4402"/>
</dbReference>
<keyword evidence="2" id="KW-1185">Reference proteome</keyword>
<accession>A0ABT0RUW6</accession>
<proteinExistence type="predicted"/>